<dbReference type="RefSeq" id="WP_100900930.1">
    <property type="nucleotide sequence ID" value="NZ_CAWNNC010000001.1"/>
</dbReference>
<keyword evidence="2" id="KW-0808">Transferase</keyword>
<protein>
    <submittedName>
        <fullName evidence="2">Protein N-acetyltransferase, RimJ/RimL family</fullName>
    </submittedName>
</protein>
<reference evidence="2 3" key="1">
    <citation type="submission" date="2017-11" db="EMBL/GenBank/DDBJ databases">
        <title>Complete genome of a free-living desiccation-tolerant cyanobacterium and its photosynthetic adaptation to extreme terrestrial habitat.</title>
        <authorList>
            <person name="Shang J."/>
        </authorList>
    </citation>
    <scope>NUCLEOTIDE SEQUENCE [LARGE SCALE GENOMIC DNA]</scope>
    <source>
        <strain evidence="2 3">CCNUN1</strain>
    </source>
</reference>
<organism evidence="2 3">
    <name type="scientific">Nostoc flagelliforme CCNUN1</name>
    <dbReference type="NCBI Taxonomy" id="2038116"/>
    <lineage>
        <taxon>Bacteria</taxon>
        <taxon>Bacillati</taxon>
        <taxon>Cyanobacteriota</taxon>
        <taxon>Cyanophyceae</taxon>
        <taxon>Nostocales</taxon>
        <taxon>Nostocaceae</taxon>
        <taxon>Nostoc</taxon>
    </lineage>
</organism>
<dbReference type="EMBL" id="CP024785">
    <property type="protein sequence ID" value="AUB40118.1"/>
    <property type="molecule type" value="Genomic_DNA"/>
</dbReference>
<dbReference type="Proteomes" id="UP000232003">
    <property type="component" value="Chromosome"/>
</dbReference>
<evidence type="ECO:0000313" key="3">
    <source>
        <dbReference type="Proteomes" id="UP000232003"/>
    </source>
</evidence>
<dbReference type="GO" id="GO:0016747">
    <property type="term" value="F:acyltransferase activity, transferring groups other than amino-acyl groups"/>
    <property type="evidence" value="ECO:0007669"/>
    <property type="project" value="InterPro"/>
</dbReference>
<name>A0A2K8SXE1_9NOSO</name>
<dbReference type="Gene3D" id="3.40.630.30">
    <property type="match status" value="1"/>
</dbReference>
<sequence length="183" mass="21034">MPEIETARLLLRPYTPQDLDELAPILSNPAVMRYSPRGPIPKDQVKEVTQRTLQFFITHWQQHGFGVWAVVEKATAKLIGHCGLNFLPNSPEVEVLYRLDEAYWNQGFASEAAKASLRYGFEQVKLDHIVAITAPEHKASRRVMEKCGLKYEKNAQFYNLDVVYYALARSEWRSDDSLYISQS</sequence>
<dbReference type="InterPro" id="IPR000182">
    <property type="entry name" value="GNAT_dom"/>
</dbReference>
<dbReference type="KEGG" id="nfl:COO91_06118"/>
<dbReference type="OrthoDB" id="509947at2"/>
<dbReference type="SUPFAM" id="SSF55729">
    <property type="entry name" value="Acyl-CoA N-acyltransferases (Nat)"/>
    <property type="match status" value="1"/>
</dbReference>
<feature type="domain" description="N-acetyltransferase" evidence="1">
    <location>
        <begin position="9"/>
        <end position="170"/>
    </location>
</feature>
<dbReference type="InterPro" id="IPR016181">
    <property type="entry name" value="Acyl_CoA_acyltransferase"/>
</dbReference>
<dbReference type="Pfam" id="PF13302">
    <property type="entry name" value="Acetyltransf_3"/>
    <property type="match status" value="1"/>
</dbReference>
<dbReference type="PROSITE" id="PS51186">
    <property type="entry name" value="GNAT"/>
    <property type="match status" value="1"/>
</dbReference>
<evidence type="ECO:0000259" key="1">
    <source>
        <dbReference type="PROSITE" id="PS51186"/>
    </source>
</evidence>
<dbReference type="PANTHER" id="PTHR43792:SF1">
    <property type="entry name" value="N-ACETYLTRANSFERASE DOMAIN-CONTAINING PROTEIN"/>
    <property type="match status" value="1"/>
</dbReference>
<accession>A0A2K8SXE1</accession>
<proteinExistence type="predicted"/>
<dbReference type="PANTHER" id="PTHR43792">
    <property type="entry name" value="GNAT FAMILY, PUTATIVE (AFU_ORTHOLOGUE AFUA_3G00765)-RELATED-RELATED"/>
    <property type="match status" value="1"/>
</dbReference>
<keyword evidence="3" id="KW-1185">Reference proteome</keyword>
<gene>
    <name evidence="2" type="ORF">COO91_06118</name>
</gene>
<dbReference type="InterPro" id="IPR051531">
    <property type="entry name" value="N-acetyltransferase"/>
</dbReference>
<evidence type="ECO:0000313" key="2">
    <source>
        <dbReference type="EMBL" id="AUB40118.1"/>
    </source>
</evidence>
<dbReference type="AlphaFoldDB" id="A0A2K8SXE1"/>